<evidence type="ECO:0000313" key="2">
    <source>
        <dbReference type="EMBL" id="KAK2814663.1"/>
    </source>
</evidence>
<reference evidence="2" key="1">
    <citation type="submission" date="2023-07" db="EMBL/GenBank/DDBJ databases">
        <title>Chromosome-level Genome Assembly of Striped Snakehead (Channa striata).</title>
        <authorList>
            <person name="Liu H."/>
        </authorList>
    </citation>
    <scope>NUCLEOTIDE SEQUENCE</scope>
    <source>
        <strain evidence="2">Gz</strain>
        <tissue evidence="2">Muscle</tissue>
    </source>
</reference>
<keyword evidence="3" id="KW-1185">Reference proteome</keyword>
<name>A0AA88LF05_CHASR</name>
<gene>
    <name evidence="2" type="ORF">Q5P01_000866</name>
</gene>
<feature type="compositionally biased region" description="Basic residues" evidence="1">
    <location>
        <begin position="8"/>
        <end position="25"/>
    </location>
</feature>
<feature type="region of interest" description="Disordered" evidence="1">
    <location>
        <begin position="475"/>
        <end position="524"/>
    </location>
</feature>
<feature type="compositionally biased region" description="Low complexity" evidence="1">
    <location>
        <begin position="209"/>
        <end position="222"/>
    </location>
</feature>
<evidence type="ECO:0000313" key="3">
    <source>
        <dbReference type="Proteomes" id="UP001187415"/>
    </source>
</evidence>
<protein>
    <submittedName>
        <fullName evidence="2">Uncharacterized protein</fullName>
    </submittedName>
</protein>
<proteinExistence type="predicted"/>
<organism evidence="2 3">
    <name type="scientific">Channa striata</name>
    <name type="common">Snakehead murrel</name>
    <name type="synonym">Ophicephalus striatus</name>
    <dbReference type="NCBI Taxonomy" id="64152"/>
    <lineage>
        <taxon>Eukaryota</taxon>
        <taxon>Metazoa</taxon>
        <taxon>Chordata</taxon>
        <taxon>Craniata</taxon>
        <taxon>Vertebrata</taxon>
        <taxon>Euteleostomi</taxon>
        <taxon>Actinopterygii</taxon>
        <taxon>Neopterygii</taxon>
        <taxon>Teleostei</taxon>
        <taxon>Neoteleostei</taxon>
        <taxon>Acanthomorphata</taxon>
        <taxon>Anabantaria</taxon>
        <taxon>Anabantiformes</taxon>
        <taxon>Channoidei</taxon>
        <taxon>Channidae</taxon>
        <taxon>Channa</taxon>
    </lineage>
</organism>
<feature type="compositionally biased region" description="Low complexity" evidence="1">
    <location>
        <begin position="169"/>
        <end position="197"/>
    </location>
</feature>
<dbReference type="Proteomes" id="UP001187415">
    <property type="component" value="Unassembled WGS sequence"/>
</dbReference>
<feature type="compositionally biased region" description="Basic residues" evidence="1">
    <location>
        <begin position="56"/>
        <end position="72"/>
    </location>
</feature>
<feature type="compositionally biased region" description="Basic and acidic residues" evidence="1">
    <location>
        <begin position="26"/>
        <end position="42"/>
    </location>
</feature>
<feature type="region of interest" description="Disordered" evidence="1">
    <location>
        <begin position="1"/>
        <end position="107"/>
    </location>
</feature>
<feature type="region of interest" description="Disordered" evidence="1">
    <location>
        <begin position="157"/>
        <end position="318"/>
    </location>
</feature>
<evidence type="ECO:0000256" key="1">
    <source>
        <dbReference type="SAM" id="MobiDB-lite"/>
    </source>
</evidence>
<dbReference type="EMBL" id="JAUPFM010000029">
    <property type="protein sequence ID" value="KAK2814663.1"/>
    <property type="molecule type" value="Genomic_DNA"/>
</dbReference>
<feature type="compositionally biased region" description="Low complexity" evidence="1">
    <location>
        <begin position="496"/>
        <end position="505"/>
    </location>
</feature>
<comment type="caution">
    <text evidence="2">The sequence shown here is derived from an EMBL/GenBank/DDBJ whole genome shotgun (WGS) entry which is preliminary data.</text>
</comment>
<dbReference type="AlphaFoldDB" id="A0AA88LF05"/>
<feature type="compositionally biased region" description="Pro residues" evidence="1">
    <location>
        <begin position="479"/>
        <end position="495"/>
    </location>
</feature>
<feature type="compositionally biased region" description="Basic and acidic residues" evidence="1">
    <location>
        <begin position="73"/>
        <end position="82"/>
    </location>
</feature>
<feature type="compositionally biased region" description="Basic and acidic residues" evidence="1">
    <location>
        <begin position="253"/>
        <end position="262"/>
    </location>
</feature>
<sequence length="524" mass="55909">MTRATLRTTRRAKSASPRSRPRGRRVREGGKRDAGARLDAAQDKGGGGAPAGRARATGRRGGRRRRPRARRRDGRDGAPPERPRRRSGQGAFRFGEKGEGASPNPPRHPWGFDKACPEAGACTAYATGRINQVAPVAAPGWPQADFALGAPAEGAPRLAVRPPDEGRAARAAGEGLRNNVLAGGPRRSAGGAPPLAGQGWLDRPRARGRTAGADGRLGLATDRSPGRNAEGFAGPSARGPPGHGGRPAGRRNRPPEHRREAAGRGPPMAGLGCQSVRGRVRCTPQSNSPPATVPERVTPGGPGADTRSESPLARSPPPHRRLFTLETCCGYGYGLARDLHLLPRIFKGQRELTGRRRTATLSRARALSRANPFQGALPFTKKRELSPGSRQLLRDRLRYQDWTPRARLSPPLQIRDLNPTPFDRPGRRGHRPTLPNGVAHLLGPTDPCSTAVHMEPFSTSPSKFSLEYLLLPPRSAPAAAPPGPRPRLPCSPRAPPTAARSPRGSCCRRRPGMGPTPSAIHFQG</sequence>
<accession>A0AA88LF05</accession>
<feature type="region of interest" description="Disordered" evidence="1">
    <location>
        <begin position="411"/>
        <end position="438"/>
    </location>
</feature>